<reference evidence="4 5" key="1">
    <citation type="submission" date="2019-05" db="EMBL/GenBank/DDBJ databases">
        <title>Sporisorium graminicola CBS 10092 draft sequencing and annotation.</title>
        <authorList>
            <person name="Solano-Gonzalez S."/>
            <person name="Caddick M.X."/>
            <person name="Darby A."/>
        </authorList>
    </citation>
    <scope>NUCLEOTIDE SEQUENCE [LARGE SCALE GENOMIC DNA]</scope>
    <source>
        <strain evidence="4 5">CBS 10092</strain>
    </source>
</reference>
<organism evidence="4 5">
    <name type="scientific">Sporisorium graminicola</name>
    <dbReference type="NCBI Taxonomy" id="280036"/>
    <lineage>
        <taxon>Eukaryota</taxon>
        <taxon>Fungi</taxon>
        <taxon>Dikarya</taxon>
        <taxon>Basidiomycota</taxon>
        <taxon>Ustilaginomycotina</taxon>
        <taxon>Ustilaginomycetes</taxon>
        <taxon>Ustilaginales</taxon>
        <taxon>Ustilaginaceae</taxon>
        <taxon>Sporisorium</taxon>
    </lineage>
</organism>
<feature type="transmembrane region" description="Helical" evidence="2">
    <location>
        <begin position="230"/>
        <end position="251"/>
    </location>
</feature>
<dbReference type="GO" id="GO:0006998">
    <property type="term" value="P:nuclear envelope organization"/>
    <property type="evidence" value="ECO:0007669"/>
    <property type="project" value="InterPro"/>
</dbReference>
<feature type="compositionally biased region" description="Acidic residues" evidence="1">
    <location>
        <begin position="152"/>
        <end position="178"/>
    </location>
</feature>
<dbReference type="AlphaFoldDB" id="A0A4U7KQE5"/>
<feature type="compositionally biased region" description="Polar residues" evidence="1">
    <location>
        <begin position="27"/>
        <end position="57"/>
    </location>
</feature>
<feature type="transmembrane region" description="Helical" evidence="2">
    <location>
        <begin position="341"/>
        <end position="362"/>
    </location>
</feature>
<dbReference type="RefSeq" id="XP_029738589.1">
    <property type="nucleotide sequence ID" value="XM_029884839.1"/>
</dbReference>
<feature type="region of interest" description="Disordered" evidence="1">
    <location>
        <begin position="1"/>
        <end position="186"/>
    </location>
</feature>
<keyword evidence="2" id="KW-0812">Transmembrane</keyword>
<sequence length="452" mass="49481">MLWQRGSEAPMDTSPAGPPPPSIFDSDGSQRWSAQPSTSQIPQDTDMTDVEMSSLTPPSRRVARLPSHVTDPNEELADDSMSNADGLAHNSSSSRQGRTEVTAAAPSQHARRKRSVLSRKGKRLAHLQSRDLVPASKSLCSTYGDNDRDDGLENEEEEDGTSFDADEDNDDGEEEEDSVANRRKGTPSRIRSITKYAVNYILPNAVSPLPHQPMASAATAVHHMDKPELLLGYAQLIFNASILSTFLYLLYHVVRTVQRDVAEKVRAYEMDTLSEITACASAYTANRCGTDLQAPALASACKNWERCSARDPAVVGTARVTAETFAEILNGFVDSVSWKTMLFTLICFSIVVGATNSFLSFFRIKSRSRRQDSDRSSHQPQHVSGGHIAANSATHAIAGGPSQEGTHASGIAAYYHPHQHHLDYAPAPHYAYPAWQQLPPSTPSRKRNRQPV</sequence>
<dbReference type="GO" id="GO:0055088">
    <property type="term" value="P:lipid homeostasis"/>
    <property type="evidence" value="ECO:0007669"/>
    <property type="project" value="InterPro"/>
</dbReference>
<evidence type="ECO:0000313" key="5">
    <source>
        <dbReference type="Proteomes" id="UP000306050"/>
    </source>
</evidence>
<feature type="compositionally biased region" description="Basic residues" evidence="1">
    <location>
        <begin position="109"/>
        <end position="125"/>
    </location>
</feature>
<dbReference type="OrthoDB" id="5961at2759"/>
<feature type="domain" description="Brl1/Brr6" evidence="3">
    <location>
        <begin position="230"/>
        <end position="363"/>
    </location>
</feature>
<dbReference type="SMART" id="SM01042">
    <property type="entry name" value="Brr6_like_C_C"/>
    <property type="match status" value="1"/>
</dbReference>
<keyword evidence="2" id="KW-1133">Transmembrane helix</keyword>
<dbReference type="Pfam" id="PF10104">
    <property type="entry name" value="Brr6_like_C_C"/>
    <property type="match status" value="1"/>
</dbReference>
<gene>
    <name evidence="4" type="ORF">EX895_004243</name>
</gene>
<evidence type="ECO:0000259" key="3">
    <source>
        <dbReference type="SMART" id="SM01042"/>
    </source>
</evidence>
<dbReference type="InterPro" id="IPR018767">
    <property type="entry name" value="Brl1/Brr6_dom"/>
</dbReference>
<dbReference type="KEGG" id="sgra:EX895_004243"/>
<evidence type="ECO:0000313" key="4">
    <source>
        <dbReference type="EMBL" id="TKY86604.1"/>
    </source>
</evidence>
<evidence type="ECO:0000256" key="1">
    <source>
        <dbReference type="SAM" id="MobiDB-lite"/>
    </source>
</evidence>
<protein>
    <recommendedName>
        <fullName evidence="3">Brl1/Brr6 domain-containing protein</fullName>
    </recommendedName>
</protein>
<keyword evidence="2" id="KW-0472">Membrane</keyword>
<evidence type="ECO:0000256" key="2">
    <source>
        <dbReference type="SAM" id="Phobius"/>
    </source>
</evidence>
<dbReference type="EMBL" id="SRRM01000016">
    <property type="protein sequence ID" value="TKY86604.1"/>
    <property type="molecule type" value="Genomic_DNA"/>
</dbReference>
<dbReference type="GeneID" id="40727138"/>
<name>A0A4U7KQE5_9BASI</name>
<proteinExistence type="predicted"/>
<dbReference type="InterPro" id="IPR040202">
    <property type="entry name" value="Brl1/Brr6"/>
</dbReference>
<keyword evidence="5" id="KW-1185">Reference proteome</keyword>
<dbReference type="PANTHER" id="PTHR28136">
    <property type="entry name" value="NUCLEUS EXPORT PROTEIN BRR6"/>
    <property type="match status" value="1"/>
</dbReference>
<dbReference type="PANTHER" id="PTHR28136:SF1">
    <property type="entry name" value="NUCLEUS EXPORT PROTEIN BRL1"/>
    <property type="match status" value="1"/>
</dbReference>
<dbReference type="GO" id="GO:0031965">
    <property type="term" value="C:nuclear membrane"/>
    <property type="evidence" value="ECO:0007669"/>
    <property type="project" value="InterPro"/>
</dbReference>
<dbReference type="Proteomes" id="UP000306050">
    <property type="component" value="Chromosome SGRAM_3"/>
</dbReference>
<comment type="caution">
    <text evidence="4">The sequence shown here is derived from an EMBL/GenBank/DDBJ whole genome shotgun (WGS) entry which is preliminary data.</text>
</comment>
<accession>A0A4U7KQE5</accession>